<dbReference type="AlphaFoldDB" id="A0A820MC23"/>
<sequence>MASDSSPAQSILSNAQTNVNIIVKPFQIVVLEDQNKENSNCLVLDLLLEVHMISVGDNTNISASIKNFSFYGSNFQQLKHSKVLSPSQIHADIMMTLEEQKIDVNIGDLSINIDPALIKTFAKLSSSIKKQPVIIY</sequence>
<evidence type="ECO:0000313" key="2">
    <source>
        <dbReference type="Proteomes" id="UP000663881"/>
    </source>
</evidence>
<dbReference type="Proteomes" id="UP000663881">
    <property type="component" value="Unassembled WGS sequence"/>
</dbReference>
<organism evidence="1 2">
    <name type="scientific">Adineta steineri</name>
    <dbReference type="NCBI Taxonomy" id="433720"/>
    <lineage>
        <taxon>Eukaryota</taxon>
        <taxon>Metazoa</taxon>
        <taxon>Spiralia</taxon>
        <taxon>Gnathifera</taxon>
        <taxon>Rotifera</taxon>
        <taxon>Eurotatoria</taxon>
        <taxon>Bdelloidea</taxon>
        <taxon>Adinetida</taxon>
        <taxon>Adinetidae</taxon>
        <taxon>Adineta</taxon>
    </lineage>
</organism>
<protein>
    <submittedName>
        <fullName evidence="1">Uncharacterized protein</fullName>
    </submittedName>
</protein>
<dbReference type="EMBL" id="CAJOAY010023861">
    <property type="protein sequence ID" value="CAF4369768.1"/>
    <property type="molecule type" value="Genomic_DNA"/>
</dbReference>
<proteinExistence type="predicted"/>
<reference evidence="1" key="1">
    <citation type="submission" date="2021-02" db="EMBL/GenBank/DDBJ databases">
        <authorList>
            <person name="Nowell W R."/>
        </authorList>
    </citation>
    <scope>NUCLEOTIDE SEQUENCE</scope>
</reference>
<feature type="non-terminal residue" evidence="1">
    <location>
        <position position="1"/>
    </location>
</feature>
<gene>
    <name evidence="1" type="ORF">OKA104_LOCUS49773</name>
</gene>
<name>A0A820MC23_9BILA</name>
<evidence type="ECO:0000313" key="1">
    <source>
        <dbReference type="EMBL" id="CAF4369768.1"/>
    </source>
</evidence>
<comment type="caution">
    <text evidence="1">The sequence shown here is derived from an EMBL/GenBank/DDBJ whole genome shotgun (WGS) entry which is preliminary data.</text>
</comment>
<accession>A0A820MC23</accession>